<dbReference type="EMBL" id="LR797021">
    <property type="protein sequence ID" value="CAB4182189.1"/>
    <property type="molecule type" value="Genomic_DNA"/>
</dbReference>
<evidence type="ECO:0000313" key="4">
    <source>
        <dbReference type="EMBL" id="CAB4190796.1"/>
    </source>
</evidence>
<evidence type="ECO:0000313" key="3">
    <source>
        <dbReference type="EMBL" id="CAB4182189.1"/>
    </source>
</evidence>
<evidence type="ECO:0000313" key="2">
    <source>
        <dbReference type="EMBL" id="CAB4177015.1"/>
    </source>
</evidence>
<dbReference type="EMBL" id="LR797369">
    <property type="protein sequence ID" value="CAB4211145.1"/>
    <property type="molecule type" value="Genomic_DNA"/>
</dbReference>
<accession>A0A6J5R8C1</accession>
<evidence type="ECO:0000313" key="7">
    <source>
        <dbReference type="EMBL" id="CAB5227643.1"/>
    </source>
</evidence>
<protein>
    <submittedName>
        <fullName evidence="4">Uncharacterized protein</fullName>
    </submittedName>
</protein>
<evidence type="ECO:0000313" key="1">
    <source>
        <dbReference type="EMBL" id="CAB4171137.1"/>
    </source>
</evidence>
<proteinExistence type="predicted"/>
<dbReference type="EMBL" id="LR797518">
    <property type="protein sequence ID" value="CAB4222400.1"/>
    <property type="molecule type" value="Genomic_DNA"/>
</dbReference>
<gene>
    <name evidence="3" type="ORF">UFOVP1065_167</name>
    <name evidence="4" type="ORF">UFOVP1198_136</name>
    <name evidence="5" type="ORF">UFOVP1418_128</name>
    <name evidence="7" type="ORF">UFOVP1524_22</name>
    <name evidence="6" type="ORF">UFOVP1651_22</name>
    <name evidence="1" type="ORF">UFOVP908_233</name>
    <name evidence="2" type="ORF">UFOVP990_136</name>
</gene>
<dbReference type="EMBL" id="LR797157">
    <property type="protein sequence ID" value="CAB4190796.1"/>
    <property type="molecule type" value="Genomic_DNA"/>
</dbReference>
<sequence length="75" mass="7951">MLVKFTNVSEGHLGNPLYIETTSISAVFPVNNKDGGGQSTIIYGGPTGISWMVEEGVEQVVKMISNTTAKACTCK</sequence>
<evidence type="ECO:0000313" key="5">
    <source>
        <dbReference type="EMBL" id="CAB4211145.1"/>
    </source>
</evidence>
<dbReference type="EMBL" id="LR796945">
    <property type="protein sequence ID" value="CAB4177015.1"/>
    <property type="molecule type" value="Genomic_DNA"/>
</dbReference>
<name>A0A6J5R8C1_9CAUD</name>
<organism evidence="4">
    <name type="scientific">uncultured Caudovirales phage</name>
    <dbReference type="NCBI Taxonomy" id="2100421"/>
    <lineage>
        <taxon>Viruses</taxon>
        <taxon>Duplodnaviria</taxon>
        <taxon>Heunggongvirae</taxon>
        <taxon>Uroviricota</taxon>
        <taxon>Caudoviricetes</taxon>
        <taxon>Peduoviridae</taxon>
        <taxon>Maltschvirus</taxon>
        <taxon>Maltschvirus maltsch</taxon>
    </lineage>
</organism>
<reference evidence="4" key="1">
    <citation type="submission" date="2020-05" db="EMBL/GenBank/DDBJ databases">
        <authorList>
            <person name="Chiriac C."/>
            <person name="Salcher M."/>
            <person name="Ghai R."/>
            <person name="Kavagutti S V."/>
        </authorList>
    </citation>
    <scope>NUCLEOTIDE SEQUENCE</scope>
</reference>
<dbReference type="EMBL" id="LR798378">
    <property type="protein sequence ID" value="CAB5227643.1"/>
    <property type="molecule type" value="Genomic_DNA"/>
</dbReference>
<dbReference type="EMBL" id="LR796860">
    <property type="protein sequence ID" value="CAB4171137.1"/>
    <property type="molecule type" value="Genomic_DNA"/>
</dbReference>
<evidence type="ECO:0000313" key="6">
    <source>
        <dbReference type="EMBL" id="CAB4222400.1"/>
    </source>
</evidence>